<organism evidence="3 4">
    <name type="scientific">Candidatus Accumulibacter affinis</name>
    <dbReference type="NCBI Taxonomy" id="2954384"/>
    <lineage>
        <taxon>Bacteria</taxon>
        <taxon>Pseudomonadati</taxon>
        <taxon>Pseudomonadota</taxon>
        <taxon>Betaproteobacteria</taxon>
        <taxon>Candidatus Accumulibacter</taxon>
    </lineage>
</organism>
<protein>
    <submittedName>
        <fullName evidence="3">Helix-turn-helix transcriptional regulator</fullName>
    </submittedName>
</protein>
<dbReference type="Pfam" id="PF13560">
    <property type="entry name" value="HTH_31"/>
    <property type="match status" value="1"/>
</dbReference>
<dbReference type="PROSITE" id="PS50943">
    <property type="entry name" value="HTH_CROC1"/>
    <property type="match status" value="1"/>
</dbReference>
<feature type="domain" description="HTH cro/C1-type" evidence="2">
    <location>
        <begin position="107"/>
        <end position="161"/>
    </location>
</feature>
<accession>A0A935W5G1</accession>
<dbReference type="InterPro" id="IPR001387">
    <property type="entry name" value="Cro/C1-type_HTH"/>
</dbReference>
<dbReference type="SMART" id="SM00530">
    <property type="entry name" value="HTH_XRE"/>
    <property type="match status" value="1"/>
</dbReference>
<dbReference type="Gene3D" id="1.10.260.40">
    <property type="entry name" value="lambda repressor-like DNA-binding domains"/>
    <property type="match status" value="1"/>
</dbReference>
<feature type="region of interest" description="Disordered" evidence="1">
    <location>
        <begin position="1"/>
        <end position="22"/>
    </location>
</feature>
<evidence type="ECO:0000313" key="4">
    <source>
        <dbReference type="Proteomes" id="UP000706151"/>
    </source>
</evidence>
<proteinExistence type="predicted"/>
<dbReference type="AlphaFoldDB" id="A0A935W5G1"/>
<dbReference type="GO" id="GO:0003677">
    <property type="term" value="F:DNA binding"/>
    <property type="evidence" value="ECO:0007669"/>
    <property type="project" value="InterPro"/>
</dbReference>
<evidence type="ECO:0000256" key="1">
    <source>
        <dbReference type="SAM" id="MobiDB-lite"/>
    </source>
</evidence>
<evidence type="ECO:0000313" key="3">
    <source>
        <dbReference type="EMBL" id="MBK7956426.1"/>
    </source>
</evidence>
<feature type="compositionally biased region" description="Basic residues" evidence="1">
    <location>
        <begin position="9"/>
        <end position="21"/>
    </location>
</feature>
<evidence type="ECO:0000259" key="2">
    <source>
        <dbReference type="PROSITE" id="PS50943"/>
    </source>
</evidence>
<reference evidence="3 4" key="1">
    <citation type="submission" date="2020-10" db="EMBL/GenBank/DDBJ databases">
        <title>Connecting structure to function with the recovery of over 1000 high-quality activated sludge metagenome-assembled genomes encoding full-length rRNA genes using long-read sequencing.</title>
        <authorList>
            <person name="Singleton C.M."/>
            <person name="Petriglieri F."/>
            <person name="Kristensen J.M."/>
            <person name="Kirkegaard R.H."/>
            <person name="Michaelsen T.Y."/>
            <person name="Andersen M.H."/>
            <person name="Karst S.M."/>
            <person name="Dueholm M.S."/>
            <person name="Nielsen P.H."/>
            <person name="Albertsen M."/>
        </authorList>
    </citation>
    <scope>NUCLEOTIDE SEQUENCE [LARGE SCALE GENOMIC DNA]</scope>
    <source>
        <strain evidence="3">Fred_18-Q3-R57-64_BAT3C.720</strain>
    </source>
</reference>
<dbReference type="CDD" id="cd00093">
    <property type="entry name" value="HTH_XRE"/>
    <property type="match status" value="1"/>
</dbReference>
<gene>
    <name evidence="3" type="ORF">IPK02_22135</name>
</gene>
<sequence length="252" mass="26702">MSTPPPPSTKRKPAVAKRVVRKPATAATVAPLPPEEPGLVGQVRAMAGRFLDLSSAAVVAGRALQTAGKVTQALKGGHPIDAAGEVMKAVLPSGAEPAALGKTGAAIRALREKAGLTIGEVGAALDLKDPSLLEAIEAGRLALSFELILRLAAVFGRTDPIGFVMRFTRTTNPDLWISLEKLGVGKLVLQTVREHQFVNIYRSNDDSRGLSDEEFAEIVSFTQAAFEMAMAMRTRYLDHADGSDSRSDDSSE</sequence>
<comment type="caution">
    <text evidence="3">The sequence shown here is derived from an EMBL/GenBank/DDBJ whole genome shotgun (WGS) entry which is preliminary data.</text>
</comment>
<dbReference type="InterPro" id="IPR010982">
    <property type="entry name" value="Lambda_DNA-bd_dom_sf"/>
</dbReference>
<name>A0A935W5G1_9PROT</name>
<dbReference type="SUPFAM" id="SSF47413">
    <property type="entry name" value="lambda repressor-like DNA-binding domains"/>
    <property type="match status" value="1"/>
</dbReference>
<dbReference type="EMBL" id="JADJOT010000012">
    <property type="protein sequence ID" value="MBK7956426.1"/>
    <property type="molecule type" value="Genomic_DNA"/>
</dbReference>
<dbReference type="Proteomes" id="UP000706151">
    <property type="component" value="Unassembled WGS sequence"/>
</dbReference>